<name>A0A5C1QB83_9SPIO</name>
<dbReference type="OrthoDB" id="9794086at2"/>
<dbReference type="PANTHER" id="PTHR19288:SF46">
    <property type="entry name" value="HALOACID DEHALOGENASE-LIKE HYDROLASE DOMAIN-CONTAINING PROTEIN 2"/>
    <property type="match status" value="1"/>
</dbReference>
<evidence type="ECO:0000313" key="1">
    <source>
        <dbReference type="EMBL" id="QEN04757.1"/>
    </source>
</evidence>
<protein>
    <recommendedName>
        <fullName evidence="3">TIGR01458 family HAD-type hydrolase</fullName>
    </recommendedName>
</protein>
<reference evidence="1 2" key="1">
    <citation type="submission" date="2019-02" db="EMBL/GenBank/DDBJ databases">
        <authorList>
            <person name="Fomenkov A."/>
            <person name="Dubinina G."/>
            <person name="Grabovich M."/>
            <person name="Vincze T."/>
            <person name="Roberts R.J."/>
        </authorList>
    </citation>
    <scope>NUCLEOTIDE SEQUENCE [LARGE SCALE GENOMIC DNA]</scope>
    <source>
        <strain evidence="1 2">P</strain>
    </source>
</reference>
<dbReference type="GO" id="GO:0016791">
    <property type="term" value="F:phosphatase activity"/>
    <property type="evidence" value="ECO:0007669"/>
    <property type="project" value="TreeGrafter"/>
</dbReference>
<proteinExistence type="predicted"/>
<accession>A0A5C1QB83</accession>
<dbReference type="Gene3D" id="3.40.50.1000">
    <property type="entry name" value="HAD superfamily/HAD-like"/>
    <property type="match status" value="2"/>
</dbReference>
<dbReference type="KEGG" id="sper:EW093_08580"/>
<dbReference type="PANTHER" id="PTHR19288">
    <property type="entry name" value="4-NITROPHENYLPHOSPHATASE-RELATED"/>
    <property type="match status" value="1"/>
</dbReference>
<dbReference type="Pfam" id="PF13242">
    <property type="entry name" value="Hydrolase_like"/>
    <property type="match status" value="1"/>
</dbReference>
<dbReference type="EMBL" id="CP035807">
    <property type="protein sequence ID" value="QEN04757.1"/>
    <property type="molecule type" value="Genomic_DNA"/>
</dbReference>
<dbReference type="SUPFAM" id="SSF56784">
    <property type="entry name" value="HAD-like"/>
    <property type="match status" value="1"/>
</dbReference>
<dbReference type="InterPro" id="IPR036412">
    <property type="entry name" value="HAD-like_sf"/>
</dbReference>
<keyword evidence="2" id="KW-1185">Reference proteome</keyword>
<dbReference type="Proteomes" id="UP000323824">
    <property type="component" value="Chromosome"/>
</dbReference>
<dbReference type="RefSeq" id="WP_149568000.1">
    <property type="nucleotide sequence ID" value="NZ_CP035807.1"/>
</dbReference>
<dbReference type="GO" id="GO:0005737">
    <property type="term" value="C:cytoplasm"/>
    <property type="evidence" value="ECO:0007669"/>
    <property type="project" value="TreeGrafter"/>
</dbReference>
<organism evidence="1 2">
    <name type="scientific">Thiospirochaeta perfilievii</name>
    <dbReference type="NCBI Taxonomy" id="252967"/>
    <lineage>
        <taxon>Bacteria</taxon>
        <taxon>Pseudomonadati</taxon>
        <taxon>Spirochaetota</taxon>
        <taxon>Spirochaetia</taxon>
        <taxon>Spirochaetales</taxon>
        <taxon>Spirochaetaceae</taxon>
        <taxon>Thiospirochaeta</taxon>
    </lineage>
</organism>
<reference evidence="1 2" key="2">
    <citation type="submission" date="2019-09" db="EMBL/GenBank/DDBJ databases">
        <title>Complete Genome Sequence and Methylome Analysis of free living Spirochaetas.</title>
        <authorList>
            <person name="Leshcheva N."/>
            <person name="Mikheeva N."/>
        </authorList>
    </citation>
    <scope>NUCLEOTIDE SEQUENCE [LARGE SCALE GENOMIC DNA]</scope>
    <source>
        <strain evidence="1 2">P</strain>
    </source>
</reference>
<sequence>MTVTVQRFNEIGLSISPEKIYSPIDSINQYIIKNNISNVMVVGSDDEICQIQANHTLVNPELIILLDFEKNNFGYNDLQVIINNLNNENRIISASGSPYYLKNGRKIIDTGAFVSLLESITDQKIEILGKPSSQYFQNAQRIFNENLKSITVIGDDWKTDIMGAKNVGYNSILMRSGKYKLGDEKLCNPDSVIDNFLTLIP</sequence>
<gene>
    <name evidence="1" type="ORF">EW093_08580</name>
</gene>
<evidence type="ECO:0000313" key="2">
    <source>
        <dbReference type="Proteomes" id="UP000323824"/>
    </source>
</evidence>
<evidence type="ECO:0008006" key="3">
    <source>
        <dbReference type="Google" id="ProtNLM"/>
    </source>
</evidence>
<dbReference type="InterPro" id="IPR023214">
    <property type="entry name" value="HAD_sf"/>
</dbReference>
<dbReference type="AlphaFoldDB" id="A0A5C1QB83"/>